<dbReference type="EMBL" id="JAJEWP010000001">
    <property type="protein sequence ID" value="MCC2615907.1"/>
    <property type="molecule type" value="Genomic_DNA"/>
</dbReference>
<keyword evidence="3" id="KW-1185">Reference proteome</keyword>
<dbReference type="InterPro" id="IPR036390">
    <property type="entry name" value="WH_DNA-bd_sf"/>
</dbReference>
<sequence length="144" mass="15604">MMQLTRYTDYGLRVLMYLALLPEGQNASIDTVCQTYGISRNNINKIVHHLGKAGFIRTQRGKGGGITLNRPAQDIGLGDAVRVMESTLTIIDCNKPACTLLPACRLKGALAQAVEAFLSVLDSYTLADLTAPAANELRQQLKLA</sequence>
<evidence type="ECO:0000313" key="3">
    <source>
        <dbReference type="Proteomes" id="UP001520878"/>
    </source>
</evidence>
<dbReference type="NCBIfam" id="TIGR00738">
    <property type="entry name" value="rrf2_super"/>
    <property type="match status" value="1"/>
</dbReference>
<reference evidence="2 3" key="1">
    <citation type="submission" date="2021-10" db="EMBL/GenBank/DDBJ databases">
        <title>Draft genome of Aestuariibacter halophilus JC2043.</title>
        <authorList>
            <person name="Emsley S.A."/>
            <person name="Pfannmuller K.M."/>
            <person name="Ushijima B."/>
            <person name="Saw J.H."/>
            <person name="Videau P."/>
        </authorList>
    </citation>
    <scope>NUCLEOTIDE SEQUENCE [LARGE SCALE GENOMIC DNA]</scope>
    <source>
        <strain evidence="2 3">JC2043</strain>
    </source>
</reference>
<gene>
    <name evidence="2" type="ORF">LJ739_06610</name>
</gene>
<dbReference type="InterPro" id="IPR036388">
    <property type="entry name" value="WH-like_DNA-bd_sf"/>
</dbReference>
<dbReference type="InterPro" id="IPR000944">
    <property type="entry name" value="Tscrpt_reg_Rrf2"/>
</dbReference>
<dbReference type="Gene3D" id="1.10.10.10">
    <property type="entry name" value="Winged helix-like DNA-binding domain superfamily/Winged helix DNA-binding domain"/>
    <property type="match status" value="1"/>
</dbReference>
<dbReference type="RefSeq" id="WP_267494166.1">
    <property type="nucleotide sequence ID" value="NZ_JAJEWP010000001.1"/>
</dbReference>
<comment type="caution">
    <text evidence="2">The sequence shown here is derived from an EMBL/GenBank/DDBJ whole genome shotgun (WGS) entry which is preliminary data.</text>
</comment>
<dbReference type="Proteomes" id="UP001520878">
    <property type="component" value="Unassembled WGS sequence"/>
</dbReference>
<evidence type="ECO:0000313" key="2">
    <source>
        <dbReference type="EMBL" id="MCC2615907.1"/>
    </source>
</evidence>
<name>A0ABS8G5N2_9ALTE</name>
<dbReference type="PANTHER" id="PTHR33221:SF4">
    <property type="entry name" value="HTH-TYPE TRANSCRIPTIONAL REPRESSOR NSRR"/>
    <property type="match status" value="1"/>
</dbReference>
<organism evidence="2 3">
    <name type="scientific">Fluctibacter halophilus</name>
    <dbReference type="NCBI Taxonomy" id="226011"/>
    <lineage>
        <taxon>Bacteria</taxon>
        <taxon>Pseudomonadati</taxon>
        <taxon>Pseudomonadota</taxon>
        <taxon>Gammaproteobacteria</taxon>
        <taxon>Alteromonadales</taxon>
        <taxon>Alteromonadaceae</taxon>
        <taxon>Fluctibacter</taxon>
    </lineage>
</organism>
<dbReference type="PANTHER" id="PTHR33221">
    <property type="entry name" value="WINGED HELIX-TURN-HELIX TRANSCRIPTIONAL REGULATOR, RRF2 FAMILY"/>
    <property type="match status" value="1"/>
</dbReference>
<dbReference type="Pfam" id="PF02082">
    <property type="entry name" value="Rrf2"/>
    <property type="match status" value="1"/>
</dbReference>
<dbReference type="PROSITE" id="PS51197">
    <property type="entry name" value="HTH_RRF2_2"/>
    <property type="match status" value="1"/>
</dbReference>
<accession>A0ABS8G5N2</accession>
<proteinExistence type="predicted"/>
<protein>
    <submittedName>
        <fullName evidence="2">Rrf2 family transcriptional regulator</fullName>
    </submittedName>
</protein>
<dbReference type="SUPFAM" id="SSF46785">
    <property type="entry name" value="Winged helix' DNA-binding domain"/>
    <property type="match status" value="1"/>
</dbReference>
<keyword evidence="1" id="KW-0238">DNA-binding</keyword>
<evidence type="ECO:0000256" key="1">
    <source>
        <dbReference type="ARBA" id="ARBA00023125"/>
    </source>
</evidence>